<dbReference type="GO" id="GO:0008270">
    <property type="term" value="F:zinc ion binding"/>
    <property type="evidence" value="ECO:0007669"/>
    <property type="project" value="UniProtKB-KW"/>
</dbReference>
<evidence type="ECO:0000256" key="1">
    <source>
        <dbReference type="PROSITE-ProRule" id="PRU00042"/>
    </source>
</evidence>
<protein>
    <recommendedName>
        <fullName evidence="2">C2H2-type domain-containing protein</fullName>
    </recommendedName>
</protein>
<dbReference type="AlphaFoldDB" id="A0AAV0XXP4"/>
<evidence type="ECO:0000313" key="3">
    <source>
        <dbReference type="EMBL" id="CAI6372222.1"/>
    </source>
</evidence>
<dbReference type="EMBL" id="CARXXK010001025">
    <property type="protein sequence ID" value="CAI6372222.1"/>
    <property type="molecule type" value="Genomic_DNA"/>
</dbReference>
<feature type="domain" description="C2H2-type" evidence="2">
    <location>
        <begin position="32"/>
        <end position="61"/>
    </location>
</feature>
<comment type="caution">
    <text evidence="3">The sequence shown here is derived from an EMBL/GenBank/DDBJ whole genome shotgun (WGS) entry which is preliminary data.</text>
</comment>
<keyword evidence="1" id="KW-0862">Zinc</keyword>
<dbReference type="InterPro" id="IPR013087">
    <property type="entry name" value="Znf_C2H2_type"/>
</dbReference>
<dbReference type="PROSITE" id="PS50157">
    <property type="entry name" value="ZINC_FINGER_C2H2_2"/>
    <property type="match status" value="1"/>
</dbReference>
<keyword evidence="4" id="KW-1185">Reference proteome</keyword>
<evidence type="ECO:0000313" key="4">
    <source>
        <dbReference type="Proteomes" id="UP001160148"/>
    </source>
</evidence>
<evidence type="ECO:0000259" key="2">
    <source>
        <dbReference type="PROSITE" id="PS50157"/>
    </source>
</evidence>
<dbReference type="SMART" id="SM00355">
    <property type="entry name" value="ZnF_C2H2"/>
    <property type="match status" value="2"/>
</dbReference>
<name>A0AAV0XXP4_9HEMI</name>
<dbReference type="PROSITE" id="PS00028">
    <property type="entry name" value="ZINC_FINGER_C2H2_1"/>
    <property type="match status" value="1"/>
</dbReference>
<dbReference type="Proteomes" id="UP001160148">
    <property type="component" value="Unassembled WGS sequence"/>
</dbReference>
<proteinExistence type="predicted"/>
<accession>A0AAV0XXP4</accession>
<sequence>MPTCFLCKQHFVNSNILFKHFDLYHPQSIDSYLCAEGNCLRSFSLKNSFRKHLLNHKTIETIETSSDIIIQPSTSQQLNEDILLNSITPTSDNVSNPTDFLNKSISCFLASLYANPVMPRNAVQLVVDGIDKVITQGILPCIDYYAEQLLNHGEISPKSFEASKHILKVIENPVSILKVNIKDLNISVSNYVHI</sequence>
<keyword evidence="1" id="KW-0863">Zinc-finger</keyword>
<reference evidence="3 4" key="1">
    <citation type="submission" date="2023-01" db="EMBL/GenBank/DDBJ databases">
        <authorList>
            <person name="Whitehead M."/>
        </authorList>
    </citation>
    <scope>NUCLEOTIDE SEQUENCE [LARGE SCALE GENOMIC DNA]</scope>
</reference>
<gene>
    <name evidence="3" type="ORF">MEUPH1_LOCUS26124</name>
</gene>
<organism evidence="3 4">
    <name type="scientific">Macrosiphum euphorbiae</name>
    <name type="common">potato aphid</name>
    <dbReference type="NCBI Taxonomy" id="13131"/>
    <lineage>
        <taxon>Eukaryota</taxon>
        <taxon>Metazoa</taxon>
        <taxon>Ecdysozoa</taxon>
        <taxon>Arthropoda</taxon>
        <taxon>Hexapoda</taxon>
        <taxon>Insecta</taxon>
        <taxon>Pterygota</taxon>
        <taxon>Neoptera</taxon>
        <taxon>Paraneoptera</taxon>
        <taxon>Hemiptera</taxon>
        <taxon>Sternorrhyncha</taxon>
        <taxon>Aphidomorpha</taxon>
        <taxon>Aphidoidea</taxon>
        <taxon>Aphididae</taxon>
        <taxon>Macrosiphini</taxon>
        <taxon>Macrosiphum</taxon>
    </lineage>
</organism>
<keyword evidence="1" id="KW-0479">Metal-binding</keyword>